<evidence type="ECO:0000256" key="7">
    <source>
        <dbReference type="ARBA" id="ARBA00022723"/>
    </source>
</evidence>
<dbReference type="GO" id="GO:0016020">
    <property type="term" value="C:membrane"/>
    <property type="evidence" value="ECO:0007669"/>
    <property type="project" value="GOC"/>
</dbReference>
<dbReference type="GO" id="GO:0008360">
    <property type="term" value="P:regulation of cell shape"/>
    <property type="evidence" value="ECO:0007669"/>
    <property type="project" value="UniProtKB-KW"/>
</dbReference>
<evidence type="ECO:0000256" key="9">
    <source>
        <dbReference type="ARBA" id="ARBA00022842"/>
    </source>
</evidence>
<reference evidence="20" key="2">
    <citation type="submission" date="2020-09" db="EMBL/GenBank/DDBJ databases">
        <authorList>
            <person name="Sun Q."/>
            <person name="Kim S."/>
        </authorList>
    </citation>
    <scope>NUCLEOTIDE SEQUENCE</scope>
    <source>
        <strain evidence="20">KCTC 22169</strain>
    </source>
</reference>
<dbReference type="GO" id="GO:0006048">
    <property type="term" value="P:UDP-N-acetylglucosamine biosynthetic process"/>
    <property type="evidence" value="ECO:0007669"/>
    <property type="project" value="InterPro"/>
</dbReference>
<dbReference type="AlphaFoldDB" id="A0A918K5W0"/>
<feature type="active site" description="Proton acceptor" evidence="18">
    <location>
        <position position="360"/>
    </location>
</feature>
<evidence type="ECO:0000256" key="10">
    <source>
        <dbReference type="ARBA" id="ARBA00022960"/>
    </source>
</evidence>
<dbReference type="GO" id="GO:0009252">
    <property type="term" value="P:peptidoglycan biosynthetic process"/>
    <property type="evidence" value="ECO:0007669"/>
    <property type="project" value="UniProtKB-UniRule"/>
</dbReference>
<feature type="binding site" evidence="18">
    <location>
        <position position="101"/>
    </location>
    <ligand>
        <name>Mg(2+)</name>
        <dbReference type="ChEBI" id="CHEBI:18420"/>
    </ligand>
</feature>
<keyword evidence="10 18" id="KW-0133">Cell shape</keyword>
<feature type="binding site" evidence="18">
    <location>
        <position position="72"/>
    </location>
    <ligand>
        <name>UDP-N-acetyl-alpha-D-glucosamine</name>
        <dbReference type="ChEBI" id="CHEBI:57705"/>
    </ligand>
</feature>
<comment type="caution">
    <text evidence="20">The sequence shown here is derived from an EMBL/GenBank/DDBJ whole genome shotgun (WGS) entry which is preliminary data.</text>
</comment>
<keyword evidence="12 18" id="KW-0511">Multifunctional enzyme</keyword>
<evidence type="ECO:0000256" key="18">
    <source>
        <dbReference type="HAMAP-Rule" id="MF_01631"/>
    </source>
</evidence>
<dbReference type="Pfam" id="PF00132">
    <property type="entry name" value="Hexapep"/>
    <property type="match status" value="2"/>
</dbReference>
<feature type="region of interest" description="Linker" evidence="18">
    <location>
        <begin position="227"/>
        <end position="247"/>
    </location>
</feature>
<evidence type="ECO:0000256" key="15">
    <source>
        <dbReference type="ARBA" id="ARBA00048247"/>
    </source>
</evidence>
<feature type="binding site" evidence="18">
    <location>
        <begin position="77"/>
        <end position="78"/>
    </location>
    <ligand>
        <name>UDP-N-acetyl-alpha-D-glucosamine</name>
        <dbReference type="ChEBI" id="CHEBI:57705"/>
    </ligand>
</feature>
<feature type="domain" description="MobA-like NTP transferase" evidence="19">
    <location>
        <begin position="5"/>
        <end position="119"/>
    </location>
</feature>
<feature type="binding site" evidence="18">
    <location>
        <position position="363"/>
    </location>
    <ligand>
        <name>UDP-N-acetyl-alpha-D-glucosamine</name>
        <dbReference type="ChEBI" id="CHEBI:57705"/>
    </ligand>
</feature>
<sequence length="453" mass="48778">MDVSVVVLAAGKGSRMKSSMPKVLHPLAGKPLAQHVVDTARQFATDISLVIGHGAEQVRAQFKDQPVRMVLQEEQLGTGHAVAQALSELPTAGVVLVLYGDVPLIRAETLARLTAQVSDRSMSLLTVNLDDPSGYGRILRNGDGLVQAIVEEKDTNEAQKAIREVNSGILAVPAWMLHDWLPRLGNDNSQGEYYLTDLIAMAVAEGIMVETTQPAMLEETLGVNNRIQLAQLERYYQRMQAEHLMLSGATLRDPDRVDIRGEVTVGSDCEIDINVVFEGWVELGRNVSIGPNVVLRNVRIGEGARVESHTVIEDSELGAGVIVGPFARLRPGNHLSERAKIGNFVELKKARIGPGSKINHLSYIGDAELGEASNVGAGTIVCNYDGVNKHLTQIGSGVFIGSNSTLVAPVTIEDGAFIGAGTVLTKTAPAEKLTLGRSRQVTIENWKRPEKAD</sequence>
<feature type="binding site" evidence="18">
    <location>
        <position position="377"/>
    </location>
    <ligand>
        <name>acetyl-CoA</name>
        <dbReference type="ChEBI" id="CHEBI:57288"/>
    </ligand>
</feature>
<evidence type="ECO:0000313" key="21">
    <source>
        <dbReference type="Proteomes" id="UP000626148"/>
    </source>
</evidence>
<feature type="region of interest" description="Pyrophosphorylase" evidence="18">
    <location>
        <begin position="1"/>
        <end position="226"/>
    </location>
</feature>
<comment type="pathway">
    <text evidence="18">Nucleotide-sugar biosynthesis; UDP-N-acetyl-alpha-D-glucosamine biosynthesis; UDP-N-acetyl-alpha-D-glucosamine from N-acetyl-alpha-D-glucosamine 1-phosphate: step 1/1.</text>
</comment>
<feature type="binding site" evidence="18">
    <location>
        <begin position="99"/>
        <end position="101"/>
    </location>
    <ligand>
        <name>UDP-N-acetyl-alpha-D-glucosamine</name>
        <dbReference type="ChEBI" id="CHEBI:57705"/>
    </ligand>
</feature>
<evidence type="ECO:0000256" key="4">
    <source>
        <dbReference type="ARBA" id="ARBA00022490"/>
    </source>
</evidence>
<dbReference type="CDD" id="cd03353">
    <property type="entry name" value="LbH_GlmU_C"/>
    <property type="match status" value="1"/>
</dbReference>
<evidence type="ECO:0000256" key="6">
    <source>
        <dbReference type="ARBA" id="ARBA00022695"/>
    </source>
</evidence>
<dbReference type="InterPro" id="IPR025877">
    <property type="entry name" value="MobA-like_NTP_Trfase"/>
</dbReference>
<dbReference type="InterPro" id="IPR050065">
    <property type="entry name" value="GlmU-like"/>
</dbReference>
<keyword evidence="6 18" id="KW-0548">Nucleotidyltransferase</keyword>
<dbReference type="Pfam" id="PF12804">
    <property type="entry name" value="NTP_transf_3"/>
    <property type="match status" value="1"/>
</dbReference>
<evidence type="ECO:0000256" key="13">
    <source>
        <dbReference type="ARBA" id="ARBA00023315"/>
    </source>
</evidence>
<proteinExistence type="inferred from homology"/>
<feature type="binding site" evidence="18">
    <location>
        <position position="420"/>
    </location>
    <ligand>
        <name>acetyl-CoA</name>
        <dbReference type="ChEBI" id="CHEBI:57288"/>
    </ligand>
</feature>
<protein>
    <recommendedName>
        <fullName evidence="18">Bifunctional protein GlmU</fullName>
    </recommendedName>
    <domain>
        <recommendedName>
            <fullName evidence="18">UDP-N-acetylglucosamine pyrophosphorylase</fullName>
            <ecNumber evidence="18">2.7.7.23</ecNumber>
        </recommendedName>
        <alternativeName>
            <fullName evidence="18">N-acetylglucosamine-1-phosphate uridyltransferase</fullName>
        </alternativeName>
    </domain>
    <domain>
        <recommendedName>
            <fullName evidence="18">Glucosamine-1-phosphate N-acetyltransferase</fullName>
            <ecNumber evidence="18">2.3.1.157</ecNumber>
        </recommendedName>
    </domain>
</protein>
<dbReference type="Proteomes" id="UP000626148">
    <property type="component" value="Unassembled WGS sequence"/>
</dbReference>
<dbReference type="GO" id="GO:0000902">
    <property type="term" value="P:cell morphogenesis"/>
    <property type="evidence" value="ECO:0007669"/>
    <property type="project" value="UniProtKB-UniRule"/>
</dbReference>
<keyword evidence="4 18" id="KW-0963">Cytoplasm</keyword>
<feature type="binding site" evidence="18">
    <location>
        <position position="374"/>
    </location>
    <ligand>
        <name>UDP-N-acetyl-alpha-D-glucosamine</name>
        <dbReference type="ChEBI" id="CHEBI:57705"/>
    </ligand>
</feature>
<comment type="similarity">
    <text evidence="2 18">In the C-terminal section; belongs to the transferase hexapeptide repeat family.</text>
</comment>
<keyword evidence="11 18" id="KW-0573">Peptidoglycan synthesis</keyword>
<dbReference type="RefSeq" id="WP_189608051.1">
    <property type="nucleotide sequence ID" value="NZ_BMXR01000003.1"/>
</dbReference>
<gene>
    <name evidence="18 20" type="primary">glmU</name>
    <name evidence="20" type="ORF">GCM10007392_16430</name>
</gene>
<dbReference type="GO" id="GO:0009245">
    <property type="term" value="P:lipid A biosynthetic process"/>
    <property type="evidence" value="ECO:0007669"/>
    <property type="project" value="UniProtKB-UniRule"/>
</dbReference>
<feature type="binding site" evidence="18">
    <location>
        <begin position="8"/>
        <end position="11"/>
    </location>
    <ligand>
        <name>UDP-N-acetyl-alpha-D-glucosamine</name>
        <dbReference type="ChEBI" id="CHEBI:57705"/>
    </ligand>
</feature>
<organism evidence="20 21">
    <name type="scientific">Saccharospirillum salsuginis</name>
    <dbReference type="NCBI Taxonomy" id="418750"/>
    <lineage>
        <taxon>Bacteria</taxon>
        <taxon>Pseudomonadati</taxon>
        <taxon>Pseudomonadota</taxon>
        <taxon>Gammaproteobacteria</taxon>
        <taxon>Oceanospirillales</taxon>
        <taxon>Saccharospirillaceae</taxon>
        <taxon>Saccharospirillum</taxon>
    </lineage>
</organism>
<keyword evidence="5 18" id="KW-0808">Transferase</keyword>
<feature type="region of interest" description="N-acetyltransferase" evidence="18">
    <location>
        <begin position="248"/>
        <end position="453"/>
    </location>
</feature>
<feature type="binding site" evidence="18">
    <location>
        <position position="166"/>
    </location>
    <ligand>
        <name>UDP-N-acetyl-alpha-D-glucosamine</name>
        <dbReference type="ChEBI" id="CHEBI:57705"/>
    </ligand>
</feature>
<evidence type="ECO:0000256" key="2">
    <source>
        <dbReference type="ARBA" id="ARBA00007707"/>
    </source>
</evidence>
<dbReference type="InterPro" id="IPR011004">
    <property type="entry name" value="Trimer_LpxA-like_sf"/>
</dbReference>
<keyword evidence="9 18" id="KW-0460">Magnesium</keyword>
<evidence type="ECO:0000256" key="1">
    <source>
        <dbReference type="ARBA" id="ARBA00004496"/>
    </source>
</evidence>
<dbReference type="PANTHER" id="PTHR43584">
    <property type="entry name" value="NUCLEOTIDYL TRANSFERASE"/>
    <property type="match status" value="1"/>
</dbReference>
<comment type="subcellular location">
    <subcellularLocation>
        <location evidence="1 18">Cytoplasm</location>
    </subcellularLocation>
</comment>
<feature type="binding site" evidence="18">
    <location>
        <position position="136"/>
    </location>
    <ligand>
        <name>UDP-N-acetyl-alpha-D-glucosamine</name>
        <dbReference type="ChEBI" id="CHEBI:57705"/>
    </ligand>
</feature>
<feature type="binding site" evidence="18">
    <location>
        <position position="151"/>
    </location>
    <ligand>
        <name>UDP-N-acetyl-alpha-D-glucosamine</name>
        <dbReference type="ChEBI" id="CHEBI:57705"/>
    </ligand>
</feature>
<name>A0A918K5W0_9GAMM</name>
<feature type="binding site" evidence="18">
    <location>
        <position position="330"/>
    </location>
    <ligand>
        <name>UDP-N-acetyl-alpha-D-glucosamine</name>
        <dbReference type="ChEBI" id="CHEBI:57705"/>
    </ligand>
</feature>
<dbReference type="Gene3D" id="3.90.550.10">
    <property type="entry name" value="Spore Coat Polysaccharide Biosynthesis Protein SpsA, Chain A"/>
    <property type="match status" value="1"/>
</dbReference>
<dbReference type="InterPro" id="IPR038009">
    <property type="entry name" value="GlmU_C_LbH"/>
</dbReference>
<evidence type="ECO:0000256" key="12">
    <source>
        <dbReference type="ARBA" id="ARBA00023268"/>
    </source>
</evidence>
<feature type="binding site" evidence="18">
    <location>
        <position position="224"/>
    </location>
    <ligand>
        <name>UDP-N-acetyl-alpha-D-glucosamine</name>
        <dbReference type="ChEBI" id="CHEBI:57705"/>
    </ligand>
</feature>
<keyword evidence="8 18" id="KW-0677">Repeat</keyword>
<comment type="catalytic activity">
    <reaction evidence="15 18">
        <text>alpha-D-glucosamine 1-phosphate + acetyl-CoA = N-acetyl-alpha-D-glucosamine 1-phosphate + CoA + H(+)</text>
        <dbReference type="Rhea" id="RHEA:13725"/>
        <dbReference type="ChEBI" id="CHEBI:15378"/>
        <dbReference type="ChEBI" id="CHEBI:57287"/>
        <dbReference type="ChEBI" id="CHEBI:57288"/>
        <dbReference type="ChEBI" id="CHEBI:57776"/>
        <dbReference type="ChEBI" id="CHEBI:58516"/>
        <dbReference type="EC" id="2.3.1.157"/>
    </reaction>
</comment>
<evidence type="ECO:0000313" key="20">
    <source>
        <dbReference type="EMBL" id="GGX49766.1"/>
    </source>
</evidence>
<dbReference type="GO" id="GO:0071555">
    <property type="term" value="P:cell wall organization"/>
    <property type="evidence" value="ECO:0007669"/>
    <property type="project" value="UniProtKB-KW"/>
</dbReference>
<feature type="binding site" evidence="18">
    <location>
        <position position="224"/>
    </location>
    <ligand>
        <name>Mg(2+)</name>
        <dbReference type="ChEBI" id="CHEBI:18420"/>
    </ligand>
</feature>
<feature type="binding site" evidence="18">
    <location>
        <position position="437"/>
    </location>
    <ligand>
        <name>acetyl-CoA</name>
        <dbReference type="ChEBI" id="CHEBI:57288"/>
    </ligand>
</feature>
<comment type="pathway">
    <text evidence="18">Bacterial outer membrane biogenesis; LPS lipid A biosynthesis.</text>
</comment>
<evidence type="ECO:0000259" key="19">
    <source>
        <dbReference type="Pfam" id="PF12804"/>
    </source>
</evidence>
<dbReference type="CDD" id="cd02540">
    <property type="entry name" value="GT2_GlmU_N_bac"/>
    <property type="match status" value="1"/>
</dbReference>
<dbReference type="PANTHER" id="PTHR43584:SF3">
    <property type="entry name" value="BIFUNCTIONAL PROTEIN GLMU"/>
    <property type="match status" value="1"/>
</dbReference>
<evidence type="ECO:0000256" key="11">
    <source>
        <dbReference type="ARBA" id="ARBA00022984"/>
    </source>
</evidence>
<comment type="cofactor">
    <cofactor evidence="18">
        <name>Mg(2+)</name>
        <dbReference type="ChEBI" id="CHEBI:18420"/>
    </cofactor>
    <text evidence="18">Binds 1 Mg(2+) ion per subunit.</text>
</comment>
<feature type="binding site" evidence="18">
    <location>
        <position position="22"/>
    </location>
    <ligand>
        <name>UDP-N-acetyl-alpha-D-glucosamine</name>
        <dbReference type="ChEBI" id="CHEBI:57705"/>
    </ligand>
</feature>
<evidence type="ECO:0000256" key="3">
    <source>
        <dbReference type="ARBA" id="ARBA00007947"/>
    </source>
</evidence>
<dbReference type="GO" id="GO:0003977">
    <property type="term" value="F:UDP-N-acetylglucosamine diphosphorylase activity"/>
    <property type="evidence" value="ECO:0007669"/>
    <property type="project" value="UniProtKB-UniRule"/>
</dbReference>
<comment type="function">
    <text evidence="17 18">Catalyzes the last two sequential reactions in the de novo biosynthetic pathway for UDP-N-acetylglucosamine (UDP-GlcNAc). The C-terminal domain catalyzes the transfer of acetyl group from acetyl coenzyme A to glucosamine-1-phosphate (GlcN-1-P) to produce N-acetylglucosamine-1-phosphate (GlcNAc-1-P), which is converted into UDP-GlcNAc by the transfer of uridine 5-monophosphate (from uridine 5-triphosphate), a reaction catalyzed by the N-terminal domain.</text>
</comment>
<evidence type="ECO:0000256" key="14">
    <source>
        <dbReference type="ARBA" id="ARBA00023316"/>
    </source>
</evidence>
<dbReference type="GO" id="GO:0019134">
    <property type="term" value="F:glucosamine-1-phosphate N-acetyltransferase activity"/>
    <property type="evidence" value="ECO:0007669"/>
    <property type="project" value="UniProtKB-UniRule"/>
</dbReference>
<keyword evidence="14 18" id="KW-0961">Cell wall biogenesis/degradation</keyword>
<dbReference type="InterPro" id="IPR005882">
    <property type="entry name" value="Bifunctional_GlmU"/>
</dbReference>
<feature type="binding site" evidence="18">
    <location>
        <begin position="383"/>
        <end position="384"/>
    </location>
    <ligand>
        <name>acetyl-CoA</name>
        <dbReference type="ChEBI" id="CHEBI:57288"/>
    </ligand>
</feature>
<dbReference type="GO" id="GO:0000287">
    <property type="term" value="F:magnesium ion binding"/>
    <property type="evidence" value="ECO:0007669"/>
    <property type="project" value="UniProtKB-UniRule"/>
</dbReference>
<keyword evidence="21" id="KW-1185">Reference proteome</keyword>
<dbReference type="EC" id="2.3.1.157" evidence="18"/>
<evidence type="ECO:0000256" key="16">
    <source>
        <dbReference type="ARBA" id="ARBA00048493"/>
    </source>
</evidence>
<dbReference type="NCBIfam" id="TIGR01173">
    <property type="entry name" value="glmU"/>
    <property type="match status" value="1"/>
</dbReference>
<keyword evidence="13 18" id="KW-0012">Acyltransferase</keyword>
<dbReference type="InterPro" id="IPR029044">
    <property type="entry name" value="Nucleotide-diphossugar_trans"/>
</dbReference>
<dbReference type="EMBL" id="BMXR01000003">
    <property type="protein sequence ID" value="GGX49766.1"/>
    <property type="molecule type" value="Genomic_DNA"/>
</dbReference>
<reference evidence="20" key="1">
    <citation type="journal article" date="2014" name="Int. J. Syst. Evol. Microbiol.">
        <title>Complete genome sequence of Corynebacterium casei LMG S-19264T (=DSM 44701T), isolated from a smear-ripened cheese.</title>
        <authorList>
            <consortium name="US DOE Joint Genome Institute (JGI-PGF)"/>
            <person name="Walter F."/>
            <person name="Albersmeier A."/>
            <person name="Kalinowski J."/>
            <person name="Ruckert C."/>
        </authorList>
    </citation>
    <scope>NUCLEOTIDE SEQUENCE</scope>
    <source>
        <strain evidence="20">KCTC 22169</strain>
    </source>
</reference>
<dbReference type="Gene3D" id="2.160.10.10">
    <property type="entry name" value="Hexapeptide repeat proteins"/>
    <property type="match status" value="1"/>
</dbReference>
<evidence type="ECO:0000256" key="8">
    <source>
        <dbReference type="ARBA" id="ARBA00022737"/>
    </source>
</evidence>
<feature type="binding site" evidence="18">
    <location>
        <position position="348"/>
    </location>
    <ligand>
        <name>UDP-N-acetyl-alpha-D-glucosamine</name>
        <dbReference type="ChEBI" id="CHEBI:57705"/>
    </ligand>
</feature>
<keyword evidence="7 18" id="KW-0479">Metal-binding</keyword>
<dbReference type="InterPro" id="IPR001451">
    <property type="entry name" value="Hexapep"/>
</dbReference>
<comment type="subunit">
    <text evidence="18">Homotrimer.</text>
</comment>
<comment type="similarity">
    <text evidence="3 18">In the N-terminal section; belongs to the N-acetylglucosamine-1-phosphate uridyltransferase family.</text>
</comment>
<dbReference type="HAMAP" id="MF_01631">
    <property type="entry name" value="GlmU"/>
    <property type="match status" value="1"/>
</dbReference>
<comment type="pathway">
    <text evidence="18">Nucleotide-sugar biosynthesis; UDP-N-acetyl-alpha-D-glucosamine biosynthesis; N-acetyl-alpha-D-glucosamine 1-phosphate from alpha-D-glucosamine 6-phosphate (route II): step 2/2.</text>
</comment>
<evidence type="ECO:0000256" key="17">
    <source>
        <dbReference type="ARBA" id="ARBA00049628"/>
    </source>
</evidence>
<evidence type="ECO:0000256" key="5">
    <source>
        <dbReference type="ARBA" id="ARBA00022679"/>
    </source>
</evidence>
<dbReference type="EC" id="2.7.7.23" evidence="18"/>
<feature type="binding site" evidence="18">
    <location>
        <position position="402"/>
    </location>
    <ligand>
        <name>acetyl-CoA</name>
        <dbReference type="ChEBI" id="CHEBI:57288"/>
    </ligand>
</feature>
<dbReference type="SUPFAM" id="SSF53448">
    <property type="entry name" value="Nucleotide-diphospho-sugar transferases"/>
    <property type="match status" value="1"/>
</dbReference>
<comment type="catalytic activity">
    <reaction evidence="16 18">
        <text>N-acetyl-alpha-D-glucosamine 1-phosphate + UTP + H(+) = UDP-N-acetyl-alpha-D-glucosamine + diphosphate</text>
        <dbReference type="Rhea" id="RHEA:13509"/>
        <dbReference type="ChEBI" id="CHEBI:15378"/>
        <dbReference type="ChEBI" id="CHEBI:33019"/>
        <dbReference type="ChEBI" id="CHEBI:46398"/>
        <dbReference type="ChEBI" id="CHEBI:57705"/>
        <dbReference type="ChEBI" id="CHEBI:57776"/>
        <dbReference type="EC" id="2.7.7.23"/>
    </reaction>
</comment>
<dbReference type="GO" id="GO:0005737">
    <property type="term" value="C:cytoplasm"/>
    <property type="evidence" value="ECO:0007669"/>
    <property type="project" value="UniProtKB-SubCell"/>
</dbReference>
<dbReference type="SUPFAM" id="SSF51161">
    <property type="entry name" value="Trimeric LpxA-like enzymes"/>
    <property type="match status" value="1"/>
</dbReference>
<accession>A0A918K5W0</accession>